<accession>A0AA36G336</accession>
<dbReference type="AlphaFoldDB" id="A0AA36G336"/>
<reference evidence="3" key="1">
    <citation type="submission" date="2023-06" db="EMBL/GenBank/DDBJ databases">
        <authorList>
            <person name="Delattre M."/>
        </authorList>
    </citation>
    <scope>NUCLEOTIDE SEQUENCE</scope>
    <source>
        <strain evidence="3">AF72</strain>
    </source>
</reference>
<feature type="non-terminal residue" evidence="3">
    <location>
        <position position="340"/>
    </location>
</feature>
<proteinExistence type="predicted"/>
<evidence type="ECO:0000313" key="4">
    <source>
        <dbReference type="Proteomes" id="UP001177023"/>
    </source>
</evidence>
<dbReference type="Pfam" id="PF11952">
    <property type="entry name" value="XTBD"/>
    <property type="match status" value="1"/>
</dbReference>
<name>A0AA36G336_9BILA</name>
<dbReference type="Proteomes" id="UP001177023">
    <property type="component" value="Unassembled WGS sequence"/>
</dbReference>
<dbReference type="PANTHER" id="PTHR48430">
    <property type="entry name" value="PARTNER OF XRN-2 PROTEIN 1"/>
    <property type="match status" value="1"/>
</dbReference>
<protein>
    <recommendedName>
        <fullName evidence="2">XRN2-binding (XTBD) domain-containing protein</fullName>
    </recommendedName>
</protein>
<comment type="caution">
    <text evidence="3">The sequence shown here is derived from an EMBL/GenBank/DDBJ whole genome shotgun (WGS) entry which is preliminary data.</text>
</comment>
<keyword evidence="4" id="KW-1185">Reference proteome</keyword>
<organism evidence="3 4">
    <name type="scientific">Mesorhabditis spiculigera</name>
    <dbReference type="NCBI Taxonomy" id="96644"/>
    <lineage>
        <taxon>Eukaryota</taxon>
        <taxon>Metazoa</taxon>
        <taxon>Ecdysozoa</taxon>
        <taxon>Nematoda</taxon>
        <taxon>Chromadorea</taxon>
        <taxon>Rhabditida</taxon>
        <taxon>Rhabditina</taxon>
        <taxon>Rhabditomorpha</taxon>
        <taxon>Rhabditoidea</taxon>
        <taxon>Rhabditidae</taxon>
        <taxon>Mesorhabditinae</taxon>
        <taxon>Mesorhabditis</taxon>
    </lineage>
</organism>
<dbReference type="PROSITE" id="PS51827">
    <property type="entry name" value="XTBD"/>
    <property type="match status" value="1"/>
</dbReference>
<dbReference type="EMBL" id="CATQJA010002626">
    <property type="protein sequence ID" value="CAJ0574138.1"/>
    <property type="molecule type" value="Genomic_DNA"/>
</dbReference>
<feature type="domain" description="XRN2-binding (XTBD)" evidence="2">
    <location>
        <begin position="16"/>
        <end position="101"/>
    </location>
</feature>
<sequence>MSDDEPSAKKPKISDLEAERKTWENDQVWHARRTFLESHWNDLPLENLRCLSQVFINVNMIGCEYNPGVMEKIKELGAGIMDKARRLKNERAFVKASVGRKHANEIREQTEAERRPTVEQRKANRTPFEDKLIQLRAHLQIADLHSTPLQKLNTACARQQMQWQYVDKIDGAELRMNDHLICKRKFSREGFDRKEEMISTVVEAIAQAESMSVVEKELFFGEPPNVRGPYDCYEDSICRRFTRVSRHMNGKAPSMANLSEAMAYHGLAMKHDMQPTKRWEQKLVVHCGDVLLAERILKKEDCIASKTQQIIAEVAKQIIRSISVPKLVKGGDESLSLKLE</sequence>
<gene>
    <name evidence="3" type="ORF">MSPICULIGERA_LOCUS12479</name>
</gene>
<feature type="region of interest" description="Disordered" evidence="1">
    <location>
        <begin position="104"/>
        <end position="123"/>
    </location>
</feature>
<dbReference type="Pfam" id="PF24799">
    <property type="entry name" value="Paxt-1_C"/>
    <property type="match status" value="1"/>
</dbReference>
<evidence type="ECO:0000259" key="2">
    <source>
        <dbReference type="PROSITE" id="PS51827"/>
    </source>
</evidence>
<dbReference type="PANTHER" id="PTHR48430:SF1">
    <property type="entry name" value="PARTNER OF XRN-2 PROTEIN 1"/>
    <property type="match status" value="1"/>
</dbReference>
<dbReference type="InterPro" id="IPR021859">
    <property type="entry name" value="XTBD"/>
</dbReference>
<evidence type="ECO:0000256" key="1">
    <source>
        <dbReference type="SAM" id="MobiDB-lite"/>
    </source>
</evidence>
<evidence type="ECO:0000313" key="3">
    <source>
        <dbReference type="EMBL" id="CAJ0574138.1"/>
    </source>
</evidence>
<dbReference type="InterPro" id="IPR057067">
    <property type="entry name" value="Paxt-1-like_C"/>
</dbReference>